<dbReference type="Proteomes" id="UP001596302">
    <property type="component" value="Unassembled WGS sequence"/>
</dbReference>
<evidence type="ECO:0000313" key="2">
    <source>
        <dbReference type="Proteomes" id="UP001596302"/>
    </source>
</evidence>
<gene>
    <name evidence="1" type="ORF">ACFQE5_06675</name>
</gene>
<protein>
    <submittedName>
        <fullName evidence="1">Uncharacterized protein</fullName>
    </submittedName>
</protein>
<proteinExistence type="predicted"/>
<name>A0ABW1J043_9PSEU</name>
<reference evidence="2" key="1">
    <citation type="journal article" date="2019" name="Int. J. Syst. Evol. Microbiol.">
        <title>The Global Catalogue of Microorganisms (GCM) 10K type strain sequencing project: providing services to taxonomists for standard genome sequencing and annotation.</title>
        <authorList>
            <consortium name="The Broad Institute Genomics Platform"/>
            <consortium name="The Broad Institute Genome Sequencing Center for Infectious Disease"/>
            <person name="Wu L."/>
            <person name="Ma J."/>
        </authorList>
    </citation>
    <scope>NUCLEOTIDE SEQUENCE [LARGE SCALE GENOMIC DNA]</scope>
    <source>
        <strain evidence="2">CCM 8391</strain>
    </source>
</reference>
<feature type="non-terminal residue" evidence="1">
    <location>
        <position position="68"/>
    </location>
</feature>
<evidence type="ECO:0000313" key="1">
    <source>
        <dbReference type="EMBL" id="MFC5993892.1"/>
    </source>
</evidence>
<accession>A0ABW1J043</accession>
<keyword evidence="2" id="KW-1185">Reference proteome</keyword>
<organism evidence="1 2">
    <name type="scientific">Pseudonocardia hispaniensis</name>
    <dbReference type="NCBI Taxonomy" id="904933"/>
    <lineage>
        <taxon>Bacteria</taxon>
        <taxon>Bacillati</taxon>
        <taxon>Actinomycetota</taxon>
        <taxon>Actinomycetes</taxon>
        <taxon>Pseudonocardiales</taxon>
        <taxon>Pseudonocardiaceae</taxon>
        <taxon>Pseudonocardia</taxon>
    </lineage>
</organism>
<sequence length="68" mass="7381">MAADRVGVVSHAGSRLVADVADRTTLTGQLSQALSAVQQRARARHDPGQRARLIEIRDNLIARTRCCT</sequence>
<comment type="caution">
    <text evidence="1">The sequence shown here is derived from an EMBL/GenBank/DDBJ whole genome shotgun (WGS) entry which is preliminary data.</text>
</comment>
<dbReference type="EMBL" id="JBHSQW010000014">
    <property type="protein sequence ID" value="MFC5993892.1"/>
    <property type="molecule type" value="Genomic_DNA"/>
</dbReference>